<organism evidence="2 3">
    <name type="scientific">Marasmius oreades</name>
    <name type="common">fairy-ring Marasmius</name>
    <dbReference type="NCBI Taxonomy" id="181124"/>
    <lineage>
        <taxon>Eukaryota</taxon>
        <taxon>Fungi</taxon>
        <taxon>Dikarya</taxon>
        <taxon>Basidiomycota</taxon>
        <taxon>Agaricomycotina</taxon>
        <taxon>Agaricomycetes</taxon>
        <taxon>Agaricomycetidae</taxon>
        <taxon>Agaricales</taxon>
        <taxon>Marasmiineae</taxon>
        <taxon>Marasmiaceae</taxon>
        <taxon>Marasmius</taxon>
    </lineage>
</organism>
<keyword evidence="3" id="KW-1185">Reference proteome</keyword>
<dbReference type="EMBL" id="CM032185">
    <property type="protein sequence ID" value="KAG7092012.1"/>
    <property type="molecule type" value="Genomic_DNA"/>
</dbReference>
<protein>
    <submittedName>
        <fullName evidence="2">Uncharacterized protein</fullName>
    </submittedName>
</protein>
<feature type="region of interest" description="Disordered" evidence="1">
    <location>
        <begin position="67"/>
        <end position="94"/>
    </location>
</feature>
<reference evidence="2" key="1">
    <citation type="journal article" date="2021" name="Genome Biol. Evol.">
        <title>The assembled and annotated genome of the fairy-ring fungus Marasmius oreades.</title>
        <authorList>
            <person name="Hiltunen M."/>
            <person name="Ament-Velasquez S.L."/>
            <person name="Johannesson H."/>
        </authorList>
    </citation>
    <scope>NUCLEOTIDE SEQUENCE</scope>
    <source>
        <strain evidence="2">03SP1</strain>
    </source>
</reference>
<dbReference type="KEGG" id="more:E1B28_008398"/>
<feature type="region of interest" description="Disordered" evidence="1">
    <location>
        <begin position="129"/>
        <end position="151"/>
    </location>
</feature>
<feature type="region of interest" description="Disordered" evidence="1">
    <location>
        <begin position="1"/>
        <end position="32"/>
    </location>
</feature>
<dbReference type="AlphaFoldDB" id="A0A9P7URQ5"/>
<dbReference type="Proteomes" id="UP001049176">
    <property type="component" value="Chromosome 5"/>
</dbReference>
<name>A0A9P7URQ5_9AGAR</name>
<gene>
    <name evidence="2" type="ORF">E1B28_008398</name>
</gene>
<comment type="caution">
    <text evidence="2">The sequence shown here is derived from an EMBL/GenBank/DDBJ whole genome shotgun (WGS) entry which is preliminary data.</text>
</comment>
<accession>A0A9P7URQ5</accession>
<evidence type="ECO:0000313" key="2">
    <source>
        <dbReference type="EMBL" id="KAG7092012.1"/>
    </source>
</evidence>
<dbReference type="OrthoDB" id="10556256at2759"/>
<sequence>MRFLTPSVAKVSTQSHSANQTNKGSLPRHTRRALPRIAEDTIASATSKPGVLATVVARRRIRANETPANAIGRSPSESVLNAPKKPNNTKIGSASDSLGKTNFCDWYKSLTLDKRRALIMSMMAVCKERGDARKVSDHESGSGASRNPNKADLTTSTFQWRVEQSEECLVLQFREWYSSLGEHEQNTALAYSTLSDGEQLDVLTTEDEENETQEISATKGKTVDIKAFGKRLTRGATSQLLSWAESYIEEGQVVVPNLPEAIELQEEIAPDPDYPVVDYPLPTPPTSGYRAKLTRNGTVVLDNWGEVVFEKIPQKYRSTDHRGRKGKARAI</sequence>
<proteinExistence type="predicted"/>
<evidence type="ECO:0000313" key="3">
    <source>
        <dbReference type="Proteomes" id="UP001049176"/>
    </source>
</evidence>
<feature type="compositionally biased region" description="Polar residues" evidence="1">
    <location>
        <begin position="142"/>
        <end position="151"/>
    </location>
</feature>
<dbReference type="GeneID" id="66077474"/>
<evidence type="ECO:0000256" key="1">
    <source>
        <dbReference type="SAM" id="MobiDB-lite"/>
    </source>
</evidence>
<dbReference type="RefSeq" id="XP_043008482.1">
    <property type="nucleotide sequence ID" value="XM_043153198.1"/>
</dbReference>
<feature type="compositionally biased region" description="Basic and acidic residues" evidence="1">
    <location>
        <begin position="129"/>
        <end position="140"/>
    </location>
</feature>
<feature type="compositionally biased region" description="Polar residues" evidence="1">
    <location>
        <begin position="10"/>
        <end position="24"/>
    </location>
</feature>